<dbReference type="RefSeq" id="WP_305945335.1">
    <property type="nucleotide sequence ID" value="NZ_JAUZVY010000003.1"/>
</dbReference>
<accession>A0ABT9GQK0</accession>
<evidence type="ECO:0000259" key="12">
    <source>
        <dbReference type="PROSITE" id="PS50111"/>
    </source>
</evidence>
<feature type="domain" description="Methyl-accepting transducer" evidence="12">
    <location>
        <begin position="270"/>
        <end position="506"/>
    </location>
</feature>
<keyword evidence="4" id="KW-0145">Chemotaxis</keyword>
<reference evidence="14 15" key="1">
    <citation type="submission" date="2023-08" db="EMBL/GenBank/DDBJ databases">
        <authorList>
            <person name="Joshi A."/>
            <person name="Thite S."/>
        </authorList>
    </citation>
    <scope>NUCLEOTIDE SEQUENCE [LARGE SCALE GENOMIC DNA]</scope>
    <source>
        <strain evidence="14 15">1E1</strain>
    </source>
</reference>
<dbReference type="InterPro" id="IPR003660">
    <property type="entry name" value="HAMP_dom"/>
</dbReference>
<dbReference type="PROSITE" id="PS50111">
    <property type="entry name" value="CHEMOTAXIS_TRANSDUC_2"/>
    <property type="match status" value="1"/>
</dbReference>
<evidence type="ECO:0000256" key="4">
    <source>
        <dbReference type="ARBA" id="ARBA00022500"/>
    </source>
</evidence>
<sequence>MLSNLKIRTRVLLLGGIPLALIVLLLLSSFWVASTKDRYFHLLYDEHLAILADVMGAQQLLQQSALAPIRQYRTGWASAEATEQQVQSYLAQAEQHWQAFERMRPGSAEEGYAELDQAFAAAIGKYREWLSPAGTDALLVRILNESTVSSEIEQHINGFGALVDAFVQQQIEAAALVRDDADLLTARLSLAYLLGGLLLLLLMSLFIWAIQRSIRKPLDGLSQLLRQIAASSDLRLRAPEQGQDEISAAAKALNTMLSHMQQLIQGLSQGSEQLNAQALQVQRSSSDIRSGTQTQASQADLLATAVEQMSMAVRQVAELARSGADKASEAGTLSDTGQQVVQHSMQTIQQLASQVTQGSEVVLKLQQDSNEISKVLDVIRKISEQTNLLALNAAIEAARAGEAGRGFSVVADEVRMLSANTHQATESIRSMIEQLQQQASSAAEAMATARQQTEQSVSLAERSEQHFADIRQAIAGMAEVTQQIFAATDEQQQVAGSTAENIHQLNHEITQLSAAASDAASASTELNQQAEQLALGWQQFKA</sequence>
<dbReference type="PANTHER" id="PTHR32089:SF119">
    <property type="entry name" value="METHYL-ACCEPTING CHEMOTAXIS PROTEIN CTPL"/>
    <property type="match status" value="1"/>
</dbReference>
<evidence type="ECO:0000256" key="5">
    <source>
        <dbReference type="ARBA" id="ARBA00022692"/>
    </source>
</evidence>
<organism evidence="14 15">
    <name type="scientific">Alkalimonas delamerensis</name>
    <dbReference type="NCBI Taxonomy" id="265981"/>
    <lineage>
        <taxon>Bacteria</taxon>
        <taxon>Pseudomonadati</taxon>
        <taxon>Pseudomonadota</taxon>
        <taxon>Gammaproteobacteria</taxon>
        <taxon>Alkalimonas</taxon>
    </lineage>
</organism>
<dbReference type="Proteomes" id="UP001236258">
    <property type="component" value="Unassembled WGS sequence"/>
</dbReference>
<evidence type="ECO:0000256" key="2">
    <source>
        <dbReference type="ARBA" id="ARBA00022475"/>
    </source>
</evidence>
<gene>
    <name evidence="14" type="ORF">Q3O59_09380</name>
</gene>
<evidence type="ECO:0000313" key="14">
    <source>
        <dbReference type="EMBL" id="MDP4529242.1"/>
    </source>
</evidence>
<evidence type="ECO:0000256" key="6">
    <source>
        <dbReference type="ARBA" id="ARBA00022989"/>
    </source>
</evidence>
<evidence type="ECO:0000256" key="9">
    <source>
        <dbReference type="ARBA" id="ARBA00029447"/>
    </source>
</evidence>
<evidence type="ECO:0000256" key="10">
    <source>
        <dbReference type="PROSITE-ProRule" id="PRU00284"/>
    </source>
</evidence>
<comment type="caution">
    <text evidence="14">The sequence shown here is derived from an EMBL/GenBank/DDBJ whole genome shotgun (WGS) entry which is preliminary data.</text>
</comment>
<dbReference type="SMART" id="SM00283">
    <property type="entry name" value="MA"/>
    <property type="match status" value="1"/>
</dbReference>
<comment type="subcellular location">
    <subcellularLocation>
        <location evidence="1">Cell membrane</location>
        <topology evidence="1">Multi-pass membrane protein</topology>
    </subcellularLocation>
</comment>
<evidence type="ECO:0000256" key="8">
    <source>
        <dbReference type="ARBA" id="ARBA00023224"/>
    </source>
</evidence>
<feature type="transmembrane region" description="Helical" evidence="11">
    <location>
        <begin position="190"/>
        <end position="210"/>
    </location>
</feature>
<dbReference type="EMBL" id="JAUZVY010000003">
    <property type="protein sequence ID" value="MDP4529242.1"/>
    <property type="molecule type" value="Genomic_DNA"/>
</dbReference>
<keyword evidence="2" id="KW-1003">Cell membrane</keyword>
<proteinExistence type="inferred from homology"/>
<feature type="domain" description="HAMP" evidence="13">
    <location>
        <begin position="212"/>
        <end position="265"/>
    </location>
</feature>
<evidence type="ECO:0000256" key="3">
    <source>
        <dbReference type="ARBA" id="ARBA00022481"/>
    </source>
</evidence>
<dbReference type="PANTHER" id="PTHR32089">
    <property type="entry name" value="METHYL-ACCEPTING CHEMOTAXIS PROTEIN MCPB"/>
    <property type="match status" value="1"/>
</dbReference>
<keyword evidence="8 10" id="KW-0807">Transducer</keyword>
<evidence type="ECO:0000259" key="13">
    <source>
        <dbReference type="PROSITE" id="PS50885"/>
    </source>
</evidence>
<evidence type="ECO:0000313" key="15">
    <source>
        <dbReference type="Proteomes" id="UP001236258"/>
    </source>
</evidence>
<dbReference type="Pfam" id="PF00015">
    <property type="entry name" value="MCPsignal"/>
    <property type="match status" value="1"/>
</dbReference>
<evidence type="ECO:0000256" key="1">
    <source>
        <dbReference type="ARBA" id="ARBA00004651"/>
    </source>
</evidence>
<keyword evidence="7 11" id="KW-0472">Membrane</keyword>
<dbReference type="SUPFAM" id="SSF58104">
    <property type="entry name" value="Methyl-accepting chemotaxis protein (MCP) signaling domain"/>
    <property type="match status" value="1"/>
</dbReference>
<keyword evidence="3" id="KW-0488">Methylation</keyword>
<evidence type="ECO:0000256" key="11">
    <source>
        <dbReference type="SAM" id="Phobius"/>
    </source>
</evidence>
<dbReference type="InterPro" id="IPR004089">
    <property type="entry name" value="MCPsignal_dom"/>
</dbReference>
<keyword evidence="15" id="KW-1185">Reference proteome</keyword>
<feature type="transmembrane region" description="Helical" evidence="11">
    <location>
        <begin position="12"/>
        <end position="33"/>
    </location>
</feature>
<protein>
    <submittedName>
        <fullName evidence="14">Methyl-accepting chemotaxis protein</fullName>
    </submittedName>
</protein>
<dbReference type="PROSITE" id="PS50885">
    <property type="entry name" value="HAMP"/>
    <property type="match status" value="1"/>
</dbReference>
<dbReference type="SMART" id="SM00304">
    <property type="entry name" value="HAMP"/>
    <property type="match status" value="1"/>
</dbReference>
<dbReference type="Pfam" id="PF00672">
    <property type="entry name" value="HAMP"/>
    <property type="match status" value="1"/>
</dbReference>
<dbReference type="CDD" id="cd06225">
    <property type="entry name" value="HAMP"/>
    <property type="match status" value="1"/>
</dbReference>
<keyword evidence="5 11" id="KW-0812">Transmembrane</keyword>
<keyword evidence="6 11" id="KW-1133">Transmembrane helix</keyword>
<dbReference type="InterPro" id="IPR003122">
    <property type="entry name" value="Tar_rcpt_lig-bd"/>
</dbReference>
<dbReference type="Gene3D" id="1.10.287.950">
    <property type="entry name" value="Methyl-accepting chemotaxis protein"/>
    <property type="match status" value="1"/>
</dbReference>
<name>A0ABT9GQK0_9GAMM</name>
<comment type="similarity">
    <text evidence="9">Belongs to the methyl-accepting chemotaxis (MCP) protein family.</text>
</comment>
<dbReference type="Pfam" id="PF02203">
    <property type="entry name" value="TarH"/>
    <property type="match status" value="1"/>
</dbReference>
<evidence type="ECO:0000256" key="7">
    <source>
        <dbReference type="ARBA" id="ARBA00023136"/>
    </source>
</evidence>